<reference evidence="2 3" key="1">
    <citation type="submission" date="2018-10" db="EMBL/GenBank/DDBJ databases">
        <title>Genomic Encyclopedia of Archaeal and Bacterial Type Strains, Phase II (KMG-II): from individual species to whole genera.</title>
        <authorList>
            <person name="Goeker M."/>
        </authorList>
    </citation>
    <scope>NUCLEOTIDE SEQUENCE [LARGE SCALE GENOMIC DNA]</scope>
    <source>
        <strain evidence="2 3">DSM 25230</strain>
    </source>
</reference>
<dbReference type="SUPFAM" id="SSF54427">
    <property type="entry name" value="NTF2-like"/>
    <property type="match status" value="1"/>
</dbReference>
<feature type="domain" description="DUF4440" evidence="1">
    <location>
        <begin position="34"/>
        <end position="130"/>
    </location>
</feature>
<gene>
    <name evidence="2" type="ORF">CLV91_1284</name>
</gene>
<evidence type="ECO:0000313" key="3">
    <source>
        <dbReference type="Proteomes" id="UP000269412"/>
    </source>
</evidence>
<dbReference type="Pfam" id="PF14534">
    <property type="entry name" value="DUF4440"/>
    <property type="match status" value="1"/>
</dbReference>
<dbReference type="OrthoDB" id="5383110at2"/>
<dbReference type="AlphaFoldDB" id="A0A495EEA3"/>
<dbReference type="Proteomes" id="UP000269412">
    <property type="component" value="Unassembled WGS sequence"/>
</dbReference>
<dbReference type="Gene3D" id="3.10.450.50">
    <property type="match status" value="1"/>
</dbReference>
<keyword evidence="3" id="KW-1185">Reference proteome</keyword>
<dbReference type="InterPro" id="IPR032710">
    <property type="entry name" value="NTF2-like_dom_sf"/>
</dbReference>
<comment type="caution">
    <text evidence="2">The sequence shown here is derived from an EMBL/GenBank/DDBJ whole genome shotgun (WGS) entry which is preliminary data.</text>
</comment>
<evidence type="ECO:0000313" key="2">
    <source>
        <dbReference type="EMBL" id="RKR15202.1"/>
    </source>
</evidence>
<dbReference type="RefSeq" id="WP_121065074.1">
    <property type="nucleotide sequence ID" value="NZ_RBIQ01000007.1"/>
</dbReference>
<organism evidence="2 3">
    <name type="scientific">Maribacter vaceletii</name>
    <dbReference type="NCBI Taxonomy" id="1206816"/>
    <lineage>
        <taxon>Bacteria</taxon>
        <taxon>Pseudomonadati</taxon>
        <taxon>Bacteroidota</taxon>
        <taxon>Flavobacteriia</taxon>
        <taxon>Flavobacteriales</taxon>
        <taxon>Flavobacteriaceae</taxon>
        <taxon>Maribacter</taxon>
    </lineage>
</organism>
<protein>
    <submittedName>
        <fullName evidence="2">Uncharacterized protein DUF4440</fullName>
    </submittedName>
</protein>
<dbReference type="InterPro" id="IPR027843">
    <property type="entry name" value="DUF4440"/>
</dbReference>
<proteinExistence type="predicted"/>
<evidence type="ECO:0000259" key="1">
    <source>
        <dbReference type="Pfam" id="PF14534"/>
    </source>
</evidence>
<accession>A0A495EEA3</accession>
<name>A0A495EEA3_9FLAO</name>
<sequence>MRLLVILCTLFISTYCISQEINAIEKEEIQLQITNLKNAHLNSDVDLANKIYHENLILTSQSGKKYSKKEALANITNAFESYESADIVFLKIDTNVVLTNYINKRKFKGFDEGEYRLTAVWKKQANNWVIISMQSSKVKKKIKR</sequence>
<dbReference type="EMBL" id="RBIQ01000007">
    <property type="protein sequence ID" value="RKR15202.1"/>
    <property type="molecule type" value="Genomic_DNA"/>
</dbReference>